<keyword evidence="3 15" id="KW-0436">Ligase</keyword>
<accession>A0AAJ6YCR2</accession>
<keyword evidence="6" id="KW-0862">Zinc</keyword>
<evidence type="ECO:0000256" key="5">
    <source>
        <dbReference type="ARBA" id="ARBA00022741"/>
    </source>
</evidence>
<dbReference type="InterPro" id="IPR009080">
    <property type="entry name" value="tRNAsynth_Ia_anticodon-bd"/>
</dbReference>
<dbReference type="RefSeq" id="XP_011495221.1">
    <property type="nucleotide sequence ID" value="XM_011496919.1"/>
</dbReference>
<dbReference type="PANTHER" id="PTHR10890:SF3">
    <property type="entry name" value="CYSTEINE--TRNA LIGASE, CYTOPLASMIC"/>
    <property type="match status" value="1"/>
</dbReference>
<dbReference type="Gene3D" id="3.40.50.620">
    <property type="entry name" value="HUPs"/>
    <property type="match status" value="1"/>
</dbReference>
<organism evidence="14 15">
    <name type="scientific">Ceratosolen solmsi marchali</name>
    <dbReference type="NCBI Taxonomy" id="326594"/>
    <lineage>
        <taxon>Eukaryota</taxon>
        <taxon>Metazoa</taxon>
        <taxon>Ecdysozoa</taxon>
        <taxon>Arthropoda</taxon>
        <taxon>Hexapoda</taxon>
        <taxon>Insecta</taxon>
        <taxon>Pterygota</taxon>
        <taxon>Neoptera</taxon>
        <taxon>Endopterygota</taxon>
        <taxon>Hymenoptera</taxon>
        <taxon>Apocrita</taxon>
        <taxon>Proctotrupomorpha</taxon>
        <taxon>Chalcidoidea</taxon>
        <taxon>Agaonidae</taxon>
        <taxon>Agaoninae</taxon>
        <taxon>Ceratosolen</taxon>
    </lineage>
</organism>
<evidence type="ECO:0000256" key="1">
    <source>
        <dbReference type="ARBA" id="ARBA00001947"/>
    </source>
</evidence>
<dbReference type="NCBIfam" id="TIGR00435">
    <property type="entry name" value="cysS"/>
    <property type="match status" value="1"/>
</dbReference>
<dbReference type="SUPFAM" id="SSF52374">
    <property type="entry name" value="Nucleotidylyl transferase"/>
    <property type="match status" value="1"/>
</dbReference>
<dbReference type="InterPro" id="IPR032678">
    <property type="entry name" value="tRNA-synt_1_cat_dom"/>
</dbReference>
<dbReference type="Proteomes" id="UP000695007">
    <property type="component" value="Unplaced"/>
</dbReference>
<evidence type="ECO:0000256" key="2">
    <source>
        <dbReference type="ARBA" id="ARBA00012832"/>
    </source>
</evidence>
<keyword evidence="4" id="KW-0479">Metal-binding</keyword>
<keyword evidence="7" id="KW-0067">ATP-binding</keyword>
<evidence type="ECO:0000256" key="4">
    <source>
        <dbReference type="ARBA" id="ARBA00022723"/>
    </source>
</evidence>
<dbReference type="AlphaFoldDB" id="A0AAJ6YCR2"/>
<dbReference type="GO" id="GO:0004817">
    <property type="term" value="F:cysteine-tRNA ligase activity"/>
    <property type="evidence" value="ECO:0007669"/>
    <property type="project" value="UniProtKB-EC"/>
</dbReference>
<gene>
    <name evidence="15" type="primary">LOC105360120</name>
</gene>
<evidence type="ECO:0000256" key="6">
    <source>
        <dbReference type="ARBA" id="ARBA00022833"/>
    </source>
</evidence>
<dbReference type="CTD" id="36784"/>
<dbReference type="KEGG" id="csol:105360120"/>
<dbReference type="HAMAP" id="MF_00041">
    <property type="entry name" value="Cys_tRNA_synth"/>
    <property type="match status" value="1"/>
</dbReference>
<dbReference type="InterPro" id="IPR015803">
    <property type="entry name" value="Cys-tRNA-ligase"/>
</dbReference>
<evidence type="ECO:0000259" key="13">
    <source>
        <dbReference type="Pfam" id="PF01406"/>
    </source>
</evidence>
<evidence type="ECO:0000256" key="8">
    <source>
        <dbReference type="ARBA" id="ARBA00022917"/>
    </source>
</evidence>
<protein>
    <recommendedName>
        <fullName evidence="11">Cysteine--tRNA ligase, cytoplasmic</fullName>
        <ecNumber evidence="2">6.1.1.16</ecNumber>
    </recommendedName>
    <alternativeName>
        <fullName evidence="10">Cysteinyl-tRNA synthetase</fullName>
    </alternativeName>
</protein>
<evidence type="ECO:0000256" key="3">
    <source>
        <dbReference type="ARBA" id="ARBA00022598"/>
    </source>
</evidence>
<keyword evidence="5" id="KW-0547">Nucleotide-binding</keyword>
<evidence type="ECO:0000256" key="10">
    <source>
        <dbReference type="ARBA" id="ARBA00031499"/>
    </source>
</evidence>
<dbReference type="InterPro" id="IPR014729">
    <property type="entry name" value="Rossmann-like_a/b/a_fold"/>
</dbReference>
<feature type="domain" description="tRNA synthetases class I catalytic" evidence="13">
    <location>
        <begin position="35"/>
        <end position="442"/>
    </location>
</feature>
<evidence type="ECO:0000256" key="7">
    <source>
        <dbReference type="ARBA" id="ARBA00022840"/>
    </source>
</evidence>
<proteinExistence type="inferred from homology"/>
<dbReference type="CDD" id="cd00672">
    <property type="entry name" value="CysRS_core"/>
    <property type="match status" value="1"/>
</dbReference>
<sequence length="730" mass="84530">MSKRIQPPWSAPERKSGTCLKLYNSFTRQKDEFIPQNKNRVMWYSCGPTVYDASHMGHARSFMSFDILRRVLTNYFKYDVLYVMNVTDIDDKIIKRARQNHLYENYIKENHPLDQVLSHINDVLITLKDKIELTTNLDKKNMFKNMVSKVENSVNKLESAVKSSNQEDVKTMLQILLKEAKDPLSDWLDKQKGDTINEHSIFNKLSQYWENDFHKDMDTLNVLRPNVLTRVSEYVPEIIAYIEKIIENNLAYENNGSVYFDVKAFDKRDNHFYAKLVPEAYGDTSTLNEGEGDLSVTDERLSEKRSPTDFALWKSSKMGEPWWDSPWGKGRPGWHIECSVMASVICGENVDIHTGGVDLKFPHHDNELAQAEAYFDNNDWVKYFLHAGHLTISGCKMSKSLKNFITIKEALTKNTARQLRLVFLLHSWKNTLDYSETTMDMAVQYEKFLNEFFLNVKCILRKPKCNIIGTFEKWDSFEIDLNNKFYNTKDEVHNALCDNIDTRTVLDTIRELVTNCNIYMKNRESPNGSLLQDIAIYITEIFTIFGAISSHDTFGFPLDDKNQNLNVEETVMPYLNILADFREKVREHARALGAKDILRECDKLRDEVLLDVGVRLEDVGMGSRSIKLVDREELLKEREIKKRQEAERIAEKEKKIAAAAAAAAAAKEKEAQSKIPPKEMFLHMTDKYSQFDESGLPTHDATGKEITKSQLKKLEKIQRAQENKYKHTCS</sequence>
<dbReference type="GeneID" id="105360120"/>
<dbReference type="EC" id="6.1.1.16" evidence="2"/>
<dbReference type="SUPFAM" id="SSF47323">
    <property type="entry name" value="Anticodon-binding domain of a subclass of class I aminoacyl-tRNA synthetases"/>
    <property type="match status" value="1"/>
</dbReference>
<evidence type="ECO:0000256" key="12">
    <source>
        <dbReference type="SAM" id="Coils"/>
    </source>
</evidence>
<dbReference type="InterPro" id="IPR024909">
    <property type="entry name" value="Cys-tRNA/MSH_ligase"/>
</dbReference>
<dbReference type="PRINTS" id="PR00983">
    <property type="entry name" value="TRNASYNTHCYS"/>
</dbReference>
<dbReference type="GO" id="GO:0005737">
    <property type="term" value="C:cytoplasm"/>
    <property type="evidence" value="ECO:0007669"/>
    <property type="project" value="TreeGrafter"/>
</dbReference>
<feature type="coiled-coil region" evidence="12">
    <location>
        <begin position="635"/>
        <end position="669"/>
    </location>
</feature>
<dbReference type="Pfam" id="PF01406">
    <property type="entry name" value="tRNA-synt_1e"/>
    <property type="match status" value="1"/>
</dbReference>
<evidence type="ECO:0000256" key="9">
    <source>
        <dbReference type="ARBA" id="ARBA00023146"/>
    </source>
</evidence>
<evidence type="ECO:0000256" key="11">
    <source>
        <dbReference type="ARBA" id="ARBA00039362"/>
    </source>
</evidence>
<dbReference type="GO" id="GO:0046872">
    <property type="term" value="F:metal ion binding"/>
    <property type="evidence" value="ECO:0007669"/>
    <property type="project" value="UniProtKB-KW"/>
</dbReference>
<keyword evidence="9" id="KW-0030">Aminoacyl-tRNA synthetase</keyword>
<keyword evidence="14" id="KW-1185">Reference proteome</keyword>
<evidence type="ECO:0000313" key="15">
    <source>
        <dbReference type="RefSeq" id="XP_011495221.1"/>
    </source>
</evidence>
<dbReference type="GO" id="GO:0005524">
    <property type="term" value="F:ATP binding"/>
    <property type="evidence" value="ECO:0007669"/>
    <property type="project" value="UniProtKB-KW"/>
</dbReference>
<name>A0AAJ6YCR2_9HYME</name>
<keyword evidence="12" id="KW-0175">Coiled coil</keyword>
<comment type="cofactor">
    <cofactor evidence="1">
        <name>Zn(2+)</name>
        <dbReference type="ChEBI" id="CHEBI:29105"/>
    </cofactor>
</comment>
<keyword evidence="8" id="KW-0648">Protein biosynthesis</keyword>
<reference evidence="15" key="1">
    <citation type="submission" date="2025-08" db="UniProtKB">
        <authorList>
            <consortium name="RefSeq"/>
        </authorList>
    </citation>
    <scope>IDENTIFICATION</scope>
</reference>
<dbReference type="GO" id="GO:0006423">
    <property type="term" value="P:cysteinyl-tRNA aminoacylation"/>
    <property type="evidence" value="ECO:0007669"/>
    <property type="project" value="InterPro"/>
</dbReference>
<evidence type="ECO:0000313" key="14">
    <source>
        <dbReference type="Proteomes" id="UP000695007"/>
    </source>
</evidence>
<dbReference type="PANTHER" id="PTHR10890">
    <property type="entry name" value="CYSTEINYL-TRNA SYNTHETASE"/>
    <property type="match status" value="1"/>
</dbReference>